<gene>
    <name evidence="5" type="ORF">STAS_26380</name>
</gene>
<dbReference type="NCBIfam" id="TIGR00756">
    <property type="entry name" value="PPR"/>
    <property type="match status" value="4"/>
</dbReference>
<dbReference type="EMBL" id="BKCP01008515">
    <property type="protein sequence ID" value="GER49150.1"/>
    <property type="molecule type" value="Genomic_DNA"/>
</dbReference>
<evidence type="ECO:0000256" key="1">
    <source>
        <dbReference type="ARBA" id="ARBA00007626"/>
    </source>
</evidence>
<reference evidence="6" key="1">
    <citation type="journal article" date="2019" name="Curr. Biol.">
        <title>Genome Sequence of Striga asiatica Provides Insight into the Evolution of Plant Parasitism.</title>
        <authorList>
            <person name="Yoshida S."/>
            <person name="Kim S."/>
            <person name="Wafula E.K."/>
            <person name="Tanskanen J."/>
            <person name="Kim Y.M."/>
            <person name="Honaas L."/>
            <person name="Yang Z."/>
            <person name="Spallek T."/>
            <person name="Conn C.E."/>
            <person name="Ichihashi Y."/>
            <person name="Cheong K."/>
            <person name="Cui S."/>
            <person name="Der J.P."/>
            <person name="Gundlach H."/>
            <person name="Jiao Y."/>
            <person name="Hori C."/>
            <person name="Ishida J.K."/>
            <person name="Kasahara H."/>
            <person name="Kiba T."/>
            <person name="Kim M.S."/>
            <person name="Koo N."/>
            <person name="Laohavisit A."/>
            <person name="Lee Y.H."/>
            <person name="Lumba S."/>
            <person name="McCourt P."/>
            <person name="Mortimer J.C."/>
            <person name="Mutuku J.M."/>
            <person name="Nomura T."/>
            <person name="Sasaki-Sekimoto Y."/>
            <person name="Seto Y."/>
            <person name="Wang Y."/>
            <person name="Wakatake T."/>
            <person name="Sakakibara H."/>
            <person name="Demura T."/>
            <person name="Yamaguchi S."/>
            <person name="Yoneyama K."/>
            <person name="Manabe R.I."/>
            <person name="Nelson D.C."/>
            <person name="Schulman A.H."/>
            <person name="Timko M.P."/>
            <person name="dePamphilis C.W."/>
            <person name="Choi D."/>
            <person name="Shirasu K."/>
        </authorList>
    </citation>
    <scope>NUCLEOTIDE SEQUENCE [LARGE SCALE GENOMIC DNA]</scope>
    <source>
        <strain evidence="6">cv. UVA1</strain>
    </source>
</reference>
<evidence type="ECO:0000256" key="4">
    <source>
        <dbReference type="SAM" id="MobiDB-lite"/>
    </source>
</evidence>
<feature type="repeat" description="PPR" evidence="3">
    <location>
        <begin position="488"/>
        <end position="522"/>
    </location>
</feature>
<organism evidence="5 6">
    <name type="scientific">Striga asiatica</name>
    <name type="common">Asiatic witchweed</name>
    <name type="synonym">Buchnera asiatica</name>
    <dbReference type="NCBI Taxonomy" id="4170"/>
    <lineage>
        <taxon>Eukaryota</taxon>
        <taxon>Viridiplantae</taxon>
        <taxon>Streptophyta</taxon>
        <taxon>Embryophyta</taxon>
        <taxon>Tracheophyta</taxon>
        <taxon>Spermatophyta</taxon>
        <taxon>Magnoliopsida</taxon>
        <taxon>eudicotyledons</taxon>
        <taxon>Gunneridae</taxon>
        <taxon>Pentapetalae</taxon>
        <taxon>asterids</taxon>
        <taxon>lamiids</taxon>
        <taxon>Lamiales</taxon>
        <taxon>Orobanchaceae</taxon>
        <taxon>Buchnereae</taxon>
        <taxon>Striga</taxon>
    </lineage>
</organism>
<accession>A0A5A7QVB1</accession>
<name>A0A5A7QVB1_STRAF</name>
<sequence length="619" mass="69088">MWRPLARRASLYRRAAAPGMRPAIHRPRSPHKERATLPPKFLESASRFSFFSRSSHFHINPRLFTTSAQDHDDPPTEPFADEVSGGFDFGAPDAFDEISKLKFGNEGSILDGAAGNIEMDQVSSENLEGSVAVDGNLDAGDESTGQVRDNDPEKVENLLSLLQSRGTVDGSLESRMEEMELALDQELVLKVLQTPFVPGENLITFFKWVLNEQEFKLNPVVLDALVIAVCTDTDVRKREAYDLWDLLKEIGEKNGKGIVNTESLNALLAAFSRLGKGKAAFDLFNKFEEFGCPLNADTYYLTLEALCKRSLYNWASLVCDKMLNADMLPDPERVGKIISFFCKGDMAKDAHLVYVYAKDKKIHLPQSSIDFLIISLSRIVTASKRAGKKIDAELDRETVSLALEMLGDYSAEIRKRATKPFTSVIQKLCWIQDVGRAKKLLLEMVDSGPPPGNTVFNCVISGLAKSEDSTDGALNMMRLMEKRGLKPDLYTYSAILSGFAKNGEMEQACKIFDEAKKNHSKLTPIVYHILIRGFCKLEQFDKAVGLLREMRAHGVNPNHDEYNKLIKSLCFKALDWETAEKLEEEMRSNGVILNGRTRALIVATKELQEEASAEEPTPA</sequence>
<dbReference type="InterPro" id="IPR011990">
    <property type="entry name" value="TPR-like_helical_dom_sf"/>
</dbReference>
<evidence type="ECO:0000256" key="3">
    <source>
        <dbReference type="PROSITE-ProRule" id="PRU00708"/>
    </source>
</evidence>
<feature type="repeat" description="PPR" evidence="3">
    <location>
        <begin position="523"/>
        <end position="557"/>
    </location>
</feature>
<dbReference type="Gene3D" id="1.25.40.10">
    <property type="entry name" value="Tetratricopeptide repeat domain"/>
    <property type="match status" value="2"/>
</dbReference>
<keyword evidence="2" id="KW-0677">Repeat</keyword>
<dbReference type="PANTHER" id="PTHR47939">
    <property type="entry name" value="MEMBRANE-ASSOCIATED SALT-INDUCIBLE PROTEIN-LIKE"/>
    <property type="match status" value="1"/>
</dbReference>
<proteinExistence type="inferred from homology"/>
<feature type="repeat" description="PPR" evidence="3">
    <location>
        <begin position="558"/>
        <end position="593"/>
    </location>
</feature>
<dbReference type="InterPro" id="IPR050667">
    <property type="entry name" value="PPR-containing_protein"/>
</dbReference>
<comment type="similarity">
    <text evidence="1">Belongs to the PPR family. P subfamily.</text>
</comment>
<dbReference type="AlphaFoldDB" id="A0A5A7QVB1"/>
<feature type="repeat" description="PPR" evidence="3">
    <location>
        <begin position="452"/>
        <end position="487"/>
    </location>
</feature>
<dbReference type="Pfam" id="PF13041">
    <property type="entry name" value="PPR_2"/>
    <property type="match status" value="3"/>
</dbReference>
<comment type="caution">
    <text evidence="5">The sequence shown here is derived from an EMBL/GenBank/DDBJ whole genome shotgun (WGS) entry which is preliminary data.</text>
</comment>
<feature type="repeat" description="PPR" evidence="3">
    <location>
        <begin position="260"/>
        <end position="294"/>
    </location>
</feature>
<keyword evidence="6" id="KW-1185">Reference proteome</keyword>
<dbReference type="PANTHER" id="PTHR47939:SF10">
    <property type="entry name" value="PENTACOTRIPEPTIDE-REPEAT REGION OF PRORP DOMAIN-CONTAINING PROTEIN"/>
    <property type="match status" value="1"/>
</dbReference>
<feature type="region of interest" description="Disordered" evidence="4">
    <location>
        <begin position="16"/>
        <end position="35"/>
    </location>
</feature>
<evidence type="ECO:0000313" key="6">
    <source>
        <dbReference type="Proteomes" id="UP000325081"/>
    </source>
</evidence>
<evidence type="ECO:0000256" key="2">
    <source>
        <dbReference type="ARBA" id="ARBA00022737"/>
    </source>
</evidence>
<protein>
    <submittedName>
        <fullName evidence="5">Pentatricopeptide repeat-containing protein</fullName>
    </submittedName>
</protein>
<dbReference type="OrthoDB" id="185373at2759"/>
<evidence type="ECO:0000313" key="5">
    <source>
        <dbReference type="EMBL" id="GER49150.1"/>
    </source>
</evidence>
<dbReference type="InterPro" id="IPR002885">
    <property type="entry name" value="PPR_rpt"/>
</dbReference>
<dbReference type="Proteomes" id="UP000325081">
    <property type="component" value="Unassembled WGS sequence"/>
</dbReference>
<dbReference type="PROSITE" id="PS51375">
    <property type="entry name" value="PPR"/>
    <property type="match status" value="5"/>
</dbReference>